<dbReference type="EMBL" id="JQJC01000030">
    <property type="protein sequence ID" value="KGN93016.1"/>
    <property type="molecule type" value="Genomic_DNA"/>
</dbReference>
<keyword evidence="4" id="KW-0732">Signal</keyword>
<dbReference type="Gene3D" id="3.30.1330.60">
    <property type="entry name" value="OmpA-like domain"/>
    <property type="match status" value="1"/>
</dbReference>
<feature type="signal peptide" evidence="4">
    <location>
        <begin position="1"/>
        <end position="21"/>
    </location>
</feature>
<proteinExistence type="predicted"/>
<dbReference type="PROSITE" id="PS01068">
    <property type="entry name" value="OMPA_1"/>
    <property type="match status" value="1"/>
</dbReference>
<dbReference type="eggNOG" id="COG2885">
    <property type="taxonomic scope" value="Bacteria"/>
</dbReference>
<dbReference type="GO" id="GO:0009279">
    <property type="term" value="C:cell outer membrane"/>
    <property type="evidence" value="ECO:0007669"/>
    <property type="project" value="InterPro"/>
</dbReference>
<feature type="domain" description="OmpA-like" evidence="5">
    <location>
        <begin position="293"/>
        <end position="403"/>
    </location>
</feature>
<dbReference type="InterPro" id="IPR050330">
    <property type="entry name" value="Bact_OuterMem_StrucFunc"/>
</dbReference>
<sequence>MKARILLLAIASSTIFLTANAQEPMSQNQPGKNTTFARDKASDHWFVDLQGGVGIALFGSNRDKKEYMERYSITPTLSVGKWHEPYFGTRLQVMGWNMKGFYNEVSGSQGLMTGLKANNLYGAAHFDFLFDATNYFGVYRPDKFFRVIPFVGLGAGYKIKSTNEEDKIMREAPEKGKENEEGRQSRLSPTLNGGVMLKFRLSSCIDLNLEAQTMLSRMRFIGTDNDKAISDVNSYLTAGLTINLGKTTWDEVVPMDYNMIKDLNSQLNALRAQNEELNKRPVSCPECPEASVSTTKKVVVNNVVYFRLNSAQIDRPQMVNIYNTAEYAKKNNQDVYIVGYADRDTGTAAYNKALSERRAKAVAEVLTKKYGIDASRIKIEWKGSDEQVYAENAWNRVVIMNVE</sequence>
<dbReference type="InterPro" id="IPR006665">
    <property type="entry name" value="OmpA-like"/>
</dbReference>
<evidence type="ECO:0000313" key="8">
    <source>
        <dbReference type="Proteomes" id="UP000030136"/>
    </source>
</evidence>
<dbReference type="Proteomes" id="UP000030136">
    <property type="component" value="Unassembled WGS sequence"/>
</dbReference>
<dbReference type="RefSeq" id="WP_023937528.1">
    <property type="nucleotide sequence ID" value="NZ_FUXH01000007.1"/>
</dbReference>
<dbReference type="OrthoDB" id="1453138at2"/>
<reference evidence="6 8" key="1">
    <citation type="submission" date="2014-08" db="EMBL/GenBank/DDBJ databases">
        <title>Porphyromonas crevioricanis strain:COT-253_OH1447 Genome sequencing.</title>
        <authorList>
            <person name="Wallis C."/>
            <person name="Deusch O."/>
            <person name="O'Flynn C."/>
            <person name="Davis I."/>
            <person name="Jospin G."/>
            <person name="Darling A.E."/>
            <person name="Coil D.A."/>
            <person name="Alexiev A."/>
            <person name="Horsfall A."/>
            <person name="Kirkwood N."/>
            <person name="Harris S."/>
            <person name="Eisen J.A."/>
        </authorList>
    </citation>
    <scope>NUCLEOTIDE SEQUENCE [LARGE SCALE GENOMIC DNA]</scope>
    <source>
        <strain evidence="8">COT-253 OH1447</strain>
        <strain evidence="6">COT-253_OH1447</strain>
    </source>
</reference>
<dbReference type="SUPFAM" id="SSF103088">
    <property type="entry name" value="OmpA-like"/>
    <property type="match status" value="1"/>
</dbReference>
<dbReference type="PROSITE" id="PS51123">
    <property type="entry name" value="OMPA_2"/>
    <property type="match status" value="1"/>
</dbReference>
<dbReference type="PANTHER" id="PTHR30329">
    <property type="entry name" value="STATOR ELEMENT OF FLAGELLAR MOTOR COMPLEX"/>
    <property type="match status" value="1"/>
</dbReference>
<dbReference type="Proteomes" id="UP000249300">
    <property type="component" value="Chromosome 1"/>
</dbReference>
<evidence type="ECO:0000256" key="2">
    <source>
        <dbReference type="ARBA" id="ARBA00023136"/>
    </source>
</evidence>
<keyword evidence="2 3" id="KW-0472">Membrane</keyword>
<evidence type="ECO:0000256" key="1">
    <source>
        <dbReference type="ARBA" id="ARBA00004370"/>
    </source>
</evidence>
<name>A0A0A2FPG9_9PORP</name>
<dbReference type="PANTHER" id="PTHR30329:SF21">
    <property type="entry name" value="LIPOPROTEIN YIAD-RELATED"/>
    <property type="match status" value="1"/>
</dbReference>
<feature type="chain" id="PRO_5043118548" evidence="4">
    <location>
        <begin position="22"/>
        <end position="403"/>
    </location>
</feature>
<organism evidence="6 8">
    <name type="scientific">Porphyromonas crevioricanis</name>
    <dbReference type="NCBI Taxonomy" id="393921"/>
    <lineage>
        <taxon>Bacteria</taxon>
        <taxon>Pseudomonadati</taxon>
        <taxon>Bacteroidota</taxon>
        <taxon>Bacteroidia</taxon>
        <taxon>Bacteroidales</taxon>
        <taxon>Porphyromonadaceae</taxon>
        <taxon>Porphyromonas</taxon>
    </lineage>
</organism>
<dbReference type="EMBL" id="LS483447">
    <property type="protein sequence ID" value="SQH72995.1"/>
    <property type="molecule type" value="Genomic_DNA"/>
</dbReference>
<keyword evidence="9" id="KW-1185">Reference proteome</keyword>
<evidence type="ECO:0000313" key="7">
    <source>
        <dbReference type="EMBL" id="SQH72995.1"/>
    </source>
</evidence>
<dbReference type="InterPro" id="IPR006690">
    <property type="entry name" value="OMPA-like_CS"/>
</dbReference>
<evidence type="ECO:0000256" key="4">
    <source>
        <dbReference type="SAM" id="SignalP"/>
    </source>
</evidence>
<dbReference type="STRING" id="393921.HQ45_00430"/>
<evidence type="ECO:0000313" key="9">
    <source>
        <dbReference type="Proteomes" id="UP000249300"/>
    </source>
</evidence>
<dbReference type="AlphaFoldDB" id="A0A0A2FPG9"/>
<evidence type="ECO:0000313" key="6">
    <source>
        <dbReference type="EMBL" id="KGN93016.1"/>
    </source>
</evidence>
<dbReference type="KEGG" id="pcre:NCTC12858_00833"/>
<accession>A0A0A2FPG9</accession>
<dbReference type="Pfam" id="PF00691">
    <property type="entry name" value="OmpA"/>
    <property type="match status" value="1"/>
</dbReference>
<protein>
    <submittedName>
        <fullName evidence="6">Membrane protein</fullName>
    </submittedName>
    <submittedName>
        <fullName evidence="7">PG33</fullName>
    </submittedName>
</protein>
<evidence type="ECO:0000259" key="5">
    <source>
        <dbReference type="PROSITE" id="PS51123"/>
    </source>
</evidence>
<reference evidence="7 9" key="2">
    <citation type="submission" date="2018-06" db="EMBL/GenBank/DDBJ databases">
        <authorList>
            <consortium name="Pathogen Informatics"/>
            <person name="Doyle S."/>
        </authorList>
    </citation>
    <scope>NUCLEOTIDE SEQUENCE [LARGE SCALE GENOMIC DNA]</scope>
    <source>
        <strain evidence="7 9">NCTC12858</strain>
    </source>
</reference>
<dbReference type="CDD" id="cd07185">
    <property type="entry name" value="OmpA_C-like"/>
    <property type="match status" value="1"/>
</dbReference>
<comment type="subcellular location">
    <subcellularLocation>
        <location evidence="1">Membrane</location>
    </subcellularLocation>
</comment>
<evidence type="ECO:0000256" key="3">
    <source>
        <dbReference type="PROSITE-ProRule" id="PRU00473"/>
    </source>
</evidence>
<dbReference type="InterPro" id="IPR036737">
    <property type="entry name" value="OmpA-like_sf"/>
</dbReference>
<gene>
    <name evidence="6" type="ORF">HQ38_09615</name>
    <name evidence="7" type="ORF">NCTC12858_00833</name>
</gene>